<dbReference type="InterPro" id="IPR036390">
    <property type="entry name" value="WH_DNA-bd_sf"/>
</dbReference>
<dbReference type="Gene3D" id="1.10.10.10">
    <property type="entry name" value="Winged helix-like DNA-binding domain superfamily/Winged helix DNA-binding domain"/>
    <property type="match status" value="1"/>
</dbReference>
<accession>A0A2C6L3A0</accession>
<sequence length="147" mass="16626">MEVPDILNAPAKRGKHNHEANLGIVLRELRDSTQAGGVTLQHLVNVCGVSKRHIYRYLKELEEMGVPIERPQIIQPGKLGVGRYKLKDSQANEAMGETMLLAALNQMLERCHIYHNQMVFLKGVIVQSMAIRYGFKLPPHLMMQGEQ</sequence>
<comment type="caution">
    <text evidence="1">The sequence shown here is derived from an EMBL/GenBank/DDBJ whole genome shotgun (WGS) entry which is preliminary data.</text>
</comment>
<dbReference type="EMBL" id="AWQQ01000040">
    <property type="protein sequence ID" value="PHJ38961.1"/>
    <property type="molecule type" value="Genomic_DNA"/>
</dbReference>
<keyword evidence="2" id="KW-1185">Reference proteome</keyword>
<dbReference type="SUPFAM" id="SSF46785">
    <property type="entry name" value="Winged helix' DNA-binding domain"/>
    <property type="match status" value="1"/>
</dbReference>
<reference evidence="1 2" key="1">
    <citation type="submission" date="2013-09" db="EMBL/GenBank/DDBJ databases">
        <title>Biodegradation of hydrocarbons in the deep terrestrial subsurface : characterization of a microbial consortium composed of two Desulfotomaculum species originating from a deep geological formation.</title>
        <authorList>
            <person name="Aullo T."/>
            <person name="Berlendis S."/>
            <person name="Lascourreges J.-F."/>
            <person name="Dessort D."/>
            <person name="Saint-Laurent S."/>
            <person name="Schraauwers B."/>
            <person name="Mas J."/>
            <person name="Magot M."/>
            <person name="Ranchou-Peyruse A."/>
        </authorList>
    </citation>
    <scope>NUCLEOTIDE SEQUENCE [LARGE SCALE GENOMIC DNA]</scope>
    <source>
        <strain evidence="1 2">Bs107</strain>
    </source>
</reference>
<dbReference type="Proteomes" id="UP000222564">
    <property type="component" value="Unassembled WGS sequence"/>
</dbReference>
<dbReference type="InterPro" id="IPR036388">
    <property type="entry name" value="WH-like_DNA-bd_sf"/>
</dbReference>
<evidence type="ECO:0000313" key="2">
    <source>
        <dbReference type="Proteomes" id="UP000222564"/>
    </source>
</evidence>
<dbReference type="RefSeq" id="WP_099082570.1">
    <property type="nucleotide sequence ID" value="NZ_AWQQ01000040.1"/>
</dbReference>
<dbReference type="OrthoDB" id="1787056at2"/>
<gene>
    <name evidence="1" type="ORF">P378_06520</name>
</gene>
<organism evidence="1 2">
    <name type="scientific">Desulforamulus profundi</name>
    <dbReference type="NCBI Taxonomy" id="1383067"/>
    <lineage>
        <taxon>Bacteria</taxon>
        <taxon>Bacillati</taxon>
        <taxon>Bacillota</taxon>
        <taxon>Clostridia</taxon>
        <taxon>Eubacteriales</taxon>
        <taxon>Peptococcaceae</taxon>
        <taxon>Desulforamulus</taxon>
    </lineage>
</organism>
<dbReference type="AlphaFoldDB" id="A0A2C6L3A0"/>
<name>A0A2C6L3A0_9FIRM</name>
<protein>
    <submittedName>
        <fullName evidence="1">Uncharacterized protein</fullName>
    </submittedName>
</protein>
<evidence type="ECO:0000313" key="1">
    <source>
        <dbReference type="EMBL" id="PHJ38961.1"/>
    </source>
</evidence>
<proteinExistence type="predicted"/>